<dbReference type="AlphaFoldDB" id="A0A4V3BTK4"/>
<dbReference type="InterPro" id="IPR027417">
    <property type="entry name" value="P-loop_NTPase"/>
</dbReference>
<keyword evidence="3 6" id="KW-0812">Transmembrane</keyword>
<reference evidence="8 9" key="1">
    <citation type="submission" date="2019-03" db="EMBL/GenBank/DDBJ databases">
        <title>Genomic Encyclopedia of Type Strains, Phase IV (KMG-IV): sequencing the most valuable type-strain genomes for metagenomic binning, comparative biology and taxonomic classification.</title>
        <authorList>
            <person name="Goeker M."/>
        </authorList>
    </citation>
    <scope>NUCLEOTIDE SEQUENCE [LARGE SCALE GENOMIC DNA]</scope>
    <source>
        <strain evidence="8 9">DSM 25059</strain>
    </source>
</reference>
<evidence type="ECO:0000256" key="2">
    <source>
        <dbReference type="ARBA" id="ARBA00022475"/>
    </source>
</evidence>
<protein>
    <submittedName>
        <fullName evidence="8">Type IV secretion system coupling TraD/TrwB family protein</fullName>
    </submittedName>
</protein>
<dbReference type="InterPro" id="IPR019476">
    <property type="entry name" value="T4SS_TraD_DNA-bd"/>
</dbReference>
<evidence type="ECO:0000256" key="4">
    <source>
        <dbReference type="ARBA" id="ARBA00022989"/>
    </source>
</evidence>
<dbReference type="Proteomes" id="UP000295493">
    <property type="component" value="Unassembled WGS sequence"/>
</dbReference>
<name>A0A4V3BTK4_9SPHN</name>
<keyword evidence="9" id="KW-1185">Reference proteome</keyword>
<keyword evidence="4 6" id="KW-1133">Transmembrane helix</keyword>
<comment type="subcellular location">
    <subcellularLocation>
        <location evidence="1">Cell membrane</location>
        <topology evidence="1">Multi-pass membrane protein</topology>
    </subcellularLocation>
</comment>
<evidence type="ECO:0000313" key="8">
    <source>
        <dbReference type="EMBL" id="TDN83518.1"/>
    </source>
</evidence>
<dbReference type="GO" id="GO:0005886">
    <property type="term" value="C:plasma membrane"/>
    <property type="evidence" value="ECO:0007669"/>
    <property type="project" value="UniProtKB-SubCell"/>
</dbReference>
<feature type="transmembrane region" description="Helical" evidence="6">
    <location>
        <begin position="136"/>
        <end position="158"/>
    </location>
</feature>
<proteinExistence type="predicted"/>
<dbReference type="InterPro" id="IPR051539">
    <property type="entry name" value="T4SS-coupling_protein"/>
</dbReference>
<gene>
    <name evidence="8" type="ORF">EV664_1041</name>
</gene>
<sequence length="605" mass="65688">MNTPGSSGGGRGGGSEPVVQQIAFLSAIAAVAMCWPLVRLLIPLDGRFAFADLVREHWAHRHALEPWLEQRWAWLALHGYHLWFALAAFPGTVAAAIVQCVDRRTFWPLVYAPFGWLGGSALGFSLYTSFRADSWPLAVVMPAAFGFLGGAIAARLAASPRKVTHLRGTRLGVFTGQRGGRLKARLTGGVTLAGVPLSREDETMHVAAIGATGSGKSTALRALMADAIRRGDRQVVADPDGAAMSAFFEAGDVILNPFDRRCARWDLLAEIERPGDYAFLAQSVLPHLGIGEHDQWITYAQQLLAAALENFGRLGLGTTSDLITMLASGSVAELKLLCQGTAAARYFEPGGEKMLASILGTLAPAIGNLRFIIALDGEPFSIRQWVRSGAGSLWLPYTANQVAALRGLISCWMNIAILETLSLPPDRDRRIWFHIDELDALGRIEGLKDAQARLRKFGGCVAIGFQSSAQVKAVYGEGAHTIIENCGNLLLLRSGLSEGGGTAELASDLIGSREVERDDISRSRTRGRYASRSMSMQSKRTVEEVTLASEIMQLSNREGFLKRATGAEWRRVRFPYVRLRTHCGSQKMTVAAMQIADMNVWAQRS</sequence>
<organism evidence="8 9">
    <name type="scientific">Stakelama pacifica</name>
    <dbReference type="NCBI Taxonomy" id="517720"/>
    <lineage>
        <taxon>Bacteria</taxon>
        <taxon>Pseudomonadati</taxon>
        <taxon>Pseudomonadota</taxon>
        <taxon>Alphaproteobacteria</taxon>
        <taxon>Sphingomonadales</taxon>
        <taxon>Sphingomonadaceae</taxon>
        <taxon>Stakelama</taxon>
    </lineage>
</organism>
<dbReference type="PANTHER" id="PTHR37937:SF1">
    <property type="entry name" value="CONJUGATIVE TRANSFER: DNA TRANSPORT"/>
    <property type="match status" value="1"/>
</dbReference>
<keyword evidence="2" id="KW-1003">Cell membrane</keyword>
<feature type="domain" description="Type IV secretion system coupling protein TraD DNA-binding" evidence="7">
    <location>
        <begin position="191"/>
        <end position="574"/>
    </location>
</feature>
<evidence type="ECO:0000256" key="6">
    <source>
        <dbReference type="SAM" id="Phobius"/>
    </source>
</evidence>
<accession>A0A4V3BTK4</accession>
<comment type="caution">
    <text evidence="8">The sequence shown here is derived from an EMBL/GenBank/DDBJ whole genome shotgun (WGS) entry which is preliminary data.</text>
</comment>
<feature type="transmembrane region" description="Helical" evidence="6">
    <location>
        <begin position="110"/>
        <end position="130"/>
    </location>
</feature>
<evidence type="ECO:0000259" key="7">
    <source>
        <dbReference type="Pfam" id="PF10412"/>
    </source>
</evidence>
<dbReference type="EMBL" id="SNWD01000004">
    <property type="protein sequence ID" value="TDN83518.1"/>
    <property type="molecule type" value="Genomic_DNA"/>
</dbReference>
<dbReference type="Pfam" id="PF10412">
    <property type="entry name" value="TrwB_AAD_bind"/>
    <property type="match status" value="1"/>
</dbReference>
<dbReference type="CDD" id="cd01127">
    <property type="entry name" value="TrwB_TraG_TraD_VirD4"/>
    <property type="match status" value="1"/>
</dbReference>
<evidence type="ECO:0000313" key="9">
    <source>
        <dbReference type="Proteomes" id="UP000295493"/>
    </source>
</evidence>
<keyword evidence="5 6" id="KW-0472">Membrane</keyword>
<feature type="transmembrane region" description="Helical" evidence="6">
    <location>
        <begin position="80"/>
        <end position="98"/>
    </location>
</feature>
<evidence type="ECO:0000256" key="1">
    <source>
        <dbReference type="ARBA" id="ARBA00004651"/>
    </source>
</evidence>
<evidence type="ECO:0000256" key="5">
    <source>
        <dbReference type="ARBA" id="ARBA00023136"/>
    </source>
</evidence>
<dbReference type="SUPFAM" id="SSF52540">
    <property type="entry name" value="P-loop containing nucleoside triphosphate hydrolases"/>
    <property type="match status" value="1"/>
</dbReference>
<dbReference type="PANTHER" id="PTHR37937">
    <property type="entry name" value="CONJUGATIVE TRANSFER: DNA TRANSPORT"/>
    <property type="match status" value="1"/>
</dbReference>
<feature type="transmembrane region" description="Helical" evidence="6">
    <location>
        <begin position="21"/>
        <end position="42"/>
    </location>
</feature>
<dbReference type="Gene3D" id="3.40.50.300">
    <property type="entry name" value="P-loop containing nucleotide triphosphate hydrolases"/>
    <property type="match status" value="2"/>
</dbReference>
<dbReference type="OrthoDB" id="102453at2"/>
<evidence type="ECO:0000256" key="3">
    <source>
        <dbReference type="ARBA" id="ARBA00022692"/>
    </source>
</evidence>